<evidence type="ECO:0000256" key="1">
    <source>
        <dbReference type="SAM" id="MobiDB-lite"/>
    </source>
</evidence>
<feature type="region of interest" description="Disordered" evidence="1">
    <location>
        <begin position="1"/>
        <end position="253"/>
    </location>
</feature>
<feature type="compositionally biased region" description="Basic and acidic residues" evidence="1">
    <location>
        <begin position="85"/>
        <end position="102"/>
    </location>
</feature>
<feature type="compositionally biased region" description="Low complexity" evidence="1">
    <location>
        <begin position="232"/>
        <end position="242"/>
    </location>
</feature>
<feature type="compositionally biased region" description="Polar residues" evidence="1">
    <location>
        <begin position="137"/>
        <end position="148"/>
    </location>
</feature>
<feature type="compositionally biased region" description="Acidic residues" evidence="1">
    <location>
        <begin position="150"/>
        <end position="161"/>
    </location>
</feature>
<feature type="compositionally biased region" description="Acidic residues" evidence="1">
    <location>
        <begin position="117"/>
        <end position="134"/>
    </location>
</feature>
<name>A0A2I2FG31_ASPCN</name>
<dbReference type="Proteomes" id="UP000234585">
    <property type="component" value="Unassembled WGS sequence"/>
</dbReference>
<feature type="compositionally biased region" description="Basic residues" evidence="1">
    <location>
        <begin position="28"/>
        <end position="42"/>
    </location>
</feature>
<dbReference type="OrthoDB" id="5431211at2759"/>
<dbReference type="CDD" id="cd00167">
    <property type="entry name" value="SANT"/>
    <property type="match status" value="1"/>
</dbReference>
<reference evidence="2 3" key="1">
    <citation type="submission" date="2017-12" db="EMBL/GenBank/DDBJ databases">
        <authorList>
            <consortium name="DOE Joint Genome Institute"/>
            <person name="Haridas S."/>
            <person name="Kjaerbolling I."/>
            <person name="Vesth T.C."/>
            <person name="Frisvad J.C."/>
            <person name="Nybo J.L."/>
            <person name="Theobald S."/>
            <person name="Kuo A."/>
            <person name="Bowyer P."/>
            <person name="Matsuda Y."/>
            <person name="Mondo S."/>
            <person name="Lyhne E.K."/>
            <person name="Kogle M.E."/>
            <person name="Clum A."/>
            <person name="Lipzen A."/>
            <person name="Salamov A."/>
            <person name="Ngan C.Y."/>
            <person name="Daum C."/>
            <person name="Chiniquy J."/>
            <person name="Barry K."/>
            <person name="LaButti K."/>
            <person name="Simmons B.A."/>
            <person name="Magnuson J.K."/>
            <person name="Mortensen U.H."/>
            <person name="Larsen T.O."/>
            <person name="Grigoriev I.V."/>
            <person name="Baker S.E."/>
            <person name="Andersen M.R."/>
            <person name="Nordberg H.P."/>
            <person name="Cantor M.N."/>
            <person name="Hua S.X."/>
        </authorList>
    </citation>
    <scope>NUCLEOTIDE SEQUENCE [LARGE SCALE GENOMIC DNA]</scope>
    <source>
        <strain evidence="2 3">CBS 102.13</strain>
    </source>
</reference>
<gene>
    <name evidence="2" type="ORF">BDW47DRAFT_10705</name>
</gene>
<dbReference type="AlphaFoldDB" id="A0A2I2FG31"/>
<dbReference type="RefSeq" id="XP_024673597.1">
    <property type="nucleotide sequence ID" value="XM_024812910.1"/>
</dbReference>
<dbReference type="STRING" id="41067.A0A2I2FG31"/>
<dbReference type="GeneID" id="36520070"/>
<sequence length="566" mass="64142">MARRNRSFRASGRALDILNSINSSSTSRKQRDRPVRNSRRATHGGESQGVPENRDDIWQIPVSPENRTPSPPAPGHTPPQTLHIPEAEPTPRRSRRLQHEAPENSSPLRDSLRQEEQTSEVEEPEPEAEEEEWVSDGQGSEGSEQVSQEPLEEYNESDEGPDGQQAVAHETATKKRKTATVDGLGDEQEQQNTHDRDQTAPHRDNPDHLSSPTYRRQRRRARSPSRVRIEVPPRASSPARSEASPDSHDQTQTTDRALVVAPESVQETWFDQAQHLGGQEDNWRTLIAVVGVLRKIKVPSVEHYLGDVKGAVDFFRDSYKRAVITPLRAGDTPGSESAAQFDDLLAVIQQEGDQVMDVIYELTNPAKRRDLLDGFGARAIDWAYKVVKQCFRAYYIAGGRYPAARRHFRRALALLSWFCRRLGSLAGRRQMEGRQKELRWLEKSLAKLQAALESRALEPEAREAPEGPGGPIGGGTLRDLAFPYGRKPWTNDEGQALLDGLQRYQGPDRYYRILTQSGRRLLGRTALELREQACQLRDRILTQHGHELHDREGQRKWRWLSSVREN</sequence>
<feature type="compositionally biased region" description="Basic and acidic residues" evidence="1">
    <location>
        <begin position="192"/>
        <end position="207"/>
    </location>
</feature>
<organism evidence="2 3">
    <name type="scientific">Aspergillus candidus</name>
    <dbReference type="NCBI Taxonomy" id="41067"/>
    <lineage>
        <taxon>Eukaryota</taxon>
        <taxon>Fungi</taxon>
        <taxon>Dikarya</taxon>
        <taxon>Ascomycota</taxon>
        <taxon>Pezizomycotina</taxon>
        <taxon>Eurotiomycetes</taxon>
        <taxon>Eurotiomycetidae</taxon>
        <taxon>Eurotiales</taxon>
        <taxon>Aspergillaceae</taxon>
        <taxon>Aspergillus</taxon>
        <taxon>Aspergillus subgen. Circumdati</taxon>
    </lineage>
</organism>
<keyword evidence="3" id="KW-1185">Reference proteome</keyword>
<evidence type="ECO:0000313" key="3">
    <source>
        <dbReference type="Proteomes" id="UP000234585"/>
    </source>
</evidence>
<dbReference type="EMBL" id="KZ559128">
    <property type="protein sequence ID" value="PLB39585.1"/>
    <property type="molecule type" value="Genomic_DNA"/>
</dbReference>
<accession>A0A2I2FG31</accession>
<dbReference type="InterPro" id="IPR001005">
    <property type="entry name" value="SANT/Myb"/>
</dbReference>
<proteinExistence type="predicted"/>
<protein>
    <submittedName>
        <fullName evidence="2">Uncharacterized protein</fullName>
    </submittedName>
</protein>
<evidence type="ECO:0000313" key="2">
    <source>
        <dbReference type="EMBL" id="PLB39585.1"/>
    </source>
</evidence>
<feature type="compositionally biased region" description="Basic residues" evidence="1">
    <location>
        <begin position="215"/>
        <end position="225"/>
    </location>
</feature>